<dbReference type="InterPro" id="IPR050295">
    <property type="entry name" value="Plant_2OG-oxidoreductases"/>
</dbReference>
<keyword evidence="6" id="KW-1185">Reference proteome</keyword>
<feature type="region of interest" description="Disordered" evidence="3">
    <location>
        <begin position="1"/>
        <end position="29"/>
    </location>
</feature>
<proteinExistence type="predicted"/>
<reference evidence="5 6" key="1">
    <citation type="submission" date="2024-01" db="EMBL/GenBank/DDBJ databases">
        <title>Genome assemblies of Stephania.</title>
        <authorList>
            <person name="Yang L."/>
        </authorList>
    </citation>
    <scope>NUCLEOTIDE SEQUENCE [LARGE SCALE GENOMIC DNA]</scope>
    <source>
        <strain evidence="5">JXDWG</strain>
        <tissue evidence="5">Leaf</tissue>
    </source>
</reference>
<evidence type="ECO:0000313" key="5">
    <source>
        <dbReference type="EMBL" id="KAK9118026.1"/>
    </source>
</evidence>
<evidence type="ECO:0000256" key="1">
    <source>
        <dbReference type="ARBA" id="ARBA00022723"/>
    </source>
</evidence>
<dbReference type="Pfam" id="PF03171">
    <property type="entry name" value="2OG-FeII_Oxy"/>
    <property type="match status" value="1"/>
</dbReference>
<evidence type="ECO:0000256" key="2">
    <source>
        <dbReference type="ARBA" id="ARBA00023004"/>
    </source>
</evidence>
<evidence type="ECO:0000313" key="6">
    <source>
        <dbReference type="Proteomes" id="UP001419268"/>
    </source>
</evidence>
<name>A0AAP0ILZ8_9MAGN</name>
<protein>
    <recommendedName>
        <fullName evidence="4">Isopenicillin N synthase-like Fe(2+) 2OG dioxygenase domain-containing protein</fullName>
    </recommendedName>
</protein>
<dbReference type="AlphaFoldDB" id="A0AAP0ILZ8"/>
<dbReference type="GO" id="GO:0046872">
    <property type="term" value="F:metal ion binding"/>
    <property type="evidence" value="ECO:0007669"/>
    <property type="project" value="UniProtKB-KW"/>
</dbReference>
<feature type="domain" description="Isopenicillin N synthase-like Fe(2+) 2OG dioxygenase" evidence="4">
    <location>
        <begin position="42"/>
        <end position="85"/>
    </location>
</feature>
<dbReference type="PANTHER" id="PTHR47991">
    <property type="entry name" value="OXOGLUTARATE/IRON-DEPENDENT DIOXYGENASE"/>
    <property type="match status" value="1"/>
</dbReference>
<feature type="compositionally biased region" description="Gly residues" evidence="3">
    <location>
        <begin position="1"/>
        <end position="12"/>
    </location>
</feature>
<gene>
    <name evidence="5" type="ORF">Scep_016119</name>
</gene>
<dbReference type="EMBL" id="JBBNAG010000007">
    <property type="protein sequence ID" value="KAK9118026.1"/>
    <property type="molecule type" value="Genomic_DNA"/>
</dbReference>
<keyword evidence="2" id="KW-0408">Iron</keyword>
<dbReference type="SUPFAM" id="SSF51197">
    <property type="entry name" value="Clavaminate synthase-like"/>
    <property type="match status" value="1"/>
</dbReference>
<dbReference type="Gene3D" id="2.60.120.330">
    <property type="entry name" value="B-lactam Antibiotic, Isopenicillin N Synthase, Chain"/>
    <property type="match status" value="1"/>
</dbReference>
<organism evidence="5 6">
    <name type="scientific">Stephania cephalantha</name>
    <dbReference type="NCBI Taxonomy" id="152367"/>
    <lineage>
        <taxon>Eukaryota</taxon>
        <taxon>Viridiplantae</taxon>
        <taxon>Streptophyta</taxon>
        <taxon>Embryophyta</taxon>
        <taxon>Tracheophyta</taxon>
        <taxon>Spermatophyta</taxon>
        <taxon>Magnoliopsida</taxon>
        <taxon>Ranunculales</taxon>
        <taxon>Menispermaceae</taxon>
        <taxon>Menispermoideae</taxon>
        <taxon>Cissampelideae</taxon>
        <taxon>Stephania</taxon>
    </lineage>
</organism>
<comment type="caution">
    <text evidence="5">The sequence shown here is derived from an EMBL/GenBank/DDBJ whole genome shotgun (WGS) entry which is preliminary data.</text>
</comment>
<dbReference type="InterPro" id="IPR027443">
    <property type="entry name" value="IPNS-like_sf"/>
</dbReference>
<evidence type="ECO:0000259" key="4">
    <source>
        <dbReference type="Pfam" id="PF03171"/>
    </source>
</evidence>
<keyword evidence="1" id="KW-0479">Metal-binding</keyword>
<sequence>MEAEPGPGGDGGVSPPAIESTGAKNLGLEAEKLTDHFKDGTQGMRMNYYPPCPQADKVLGISAHSDANGLTLLLQVNQVQELQLNQECS</sequence>
<dbReference type="Proteomes" id="UP001419268">
    <property type="component" value="Unassembled WGS sequence"/>
</dbReference>
<dbReference type="InterPro" id="IPR044861">
    <property type="entry name" value="IPNS-like_FE2OG_OXY"/>
</dbReference>
<evidence type="ECO:0000256" key="3">
    <source>
        <dbReference type="SAM" id="MobiDB-lite"/>
    </source>
</evidence>
<accession>A0AAP0ILZ8</accession>